<gene>
    <name evidence="1" type="ORF">TTHERM_000703549</name>
</gene>
<dbReference type="GeneID" id="24440287"/>
<evidence type="ECO:0000313" key="2">
    <source>
        <dbReference type="Proteomes" id="UP000009168"/>
    </source>
</evidence>
<evidence type="ECO:0000313" key="1">
    <source>
        <dbReference type="EMBL" id="EWS71950.1"/>
    </source>
</evidence>
<dbReference type="KEGG" id="tet:TTHERM_000703549"/>
<dbReference type="RefSeq" id="XP_012655510.1">
    <property type="nucleotide sequence ID" value="XM_012800056.1"/>
</dbReference>
<organism evidence="1 2">
    <name type="scientific">Tetrahymena thermophila (strain SB210)</name>
    <dbReference type="NCBI Taxonomy" id="312017"/>
    <lineage>
        <taxon>Eukaryota</taxon>
        <taxon>Sar</taxon>
        <taxon>Alveolata</taxon>
        <taxon>Ciliophora</taxon>
        <taxon>Intramacronucleata</taxon>
        <taxon>Oligohymenophorea</taxon>
        <taxon>Hymenostomatida</taxon>
        <taxon>Tetrahymenina</taxon>
        <taxon>Tetrahymenidae</taxon>
        <taxon>Tetrahymena</taxon>
    </lineage>
</organism>
<reference evidence="2" key="1">
    <citation type="journal article" date="2006" name="PLoS Biol.">
        <title>Macronuclear genome sequence of the ciliate Tetrahymena thermophila, a model eukaryote.</title>
        <authorList>
            <person name="Eisen J.A."/>
            <person name="Coyne R.S."/>
            <person name="Wu M."/>
            <person name="Wu D."/>
            <person name="Thiagarajan M."/>
            <person name="Wortman J.R."/>
            <person name="Badger J.H."/>
            <person name="Ren Q."/>
            <person name="Amedeo P."/>
            <person name="Jones K.M."/>
            <person name="Tallon L.J."/>
            <person name="Delcher A.L."/>
            <person name="Salzberg S.L."/>
            <person name="Silva J.C."/>
            <person name="Haas B.J."/>
            <person name="Majoros W.H."/>
            <person name="Farzad M."/>
            <person name="Carlton J.M."/>
            <person name="Smith R.K. Jr."/>
            <person name="Garg J."/>
            <person name="Pearlman R.E."/>
            <person name="Karrer K.M."/>
            <person name="Sun L."/>
            <person name="Manning G."/>
            <person name="Elde N.C."/>
            <person name="Turkewitz A.P."/>
            <person name="Asai D.J."/>
            <person name="Wilkes D.E."/>
            <person name="Wang Y."/>
            <person name="Cai H."/>
            <person name="Collins K."/>
            <person name="Stewart B.A."/>
            <person name="Lee S.R."/>
            <person name="Wilamowska K."/>
            <person name="Weinberg Z."/>
            <person name="Ruzzo W.L."/>
            <person name="Wloga D."/>
            <person name="Gaertig J."/>
            <person name="Frankel J."/>
            <person name="Tsao C.-C."/>
            <person name="Gorovsky M.A."/>
            <person name="Keeling P.J."/>
            <person name="Waller R.F."/>
            <person name="Patron N.J."/>
            <person name="Cherry J.M."/>
            <person name="Stover N.A."/>
            <person name="Krieger C.J."/>
            <person name="del Toro C."/>
            <person name="Ryder H.F."/>
            <person name="Williamson S.C."/>
            <person name="Barbeau R.A."/>
            <person name="Hamilton E.P."/>
            <person name="Orias E."/>
        </authorList>
    </citation>
    <scope>NUCLEOTIDE SEQUENCE [LARGE SCALE GENOMIC DNA]</scope>
    <source>
        <strain evidence="2">SB210</strain>
    </source>
</reference>
<dbReference type="InParanoid" id="W7WYJ8"/>
<proteinExistence type="predicted"/>
<accession>W7WYJ8</accession>
<keyword evidence="2" id="KW-1185">Reference proteome</keyword>
<dbReference type="Proteomes" id="UP000009168">
    <property type="component" value="Unassembled WGS sequence"/>
</dbReference>
<dbReference type="EMBL" id="GG662460">
    <property type="protein sequence ID" value="EWS71950.1"/>
    <property type="molecule type" value="Genomic_DNA"/>
</dbReference>
<dbReference type="AlphaFoldDB" id="W7WYJ8"/>
<sequence length="132" mass="16194">MKWILFLKKKLKDIIRLLFSLQLLSPLQFLIFSKDFLHVYTQFYWPAPFAQFYLSQDILFGREMNSNGNLMLKKLLELFLIIIYKKNYTCNIKRLYINIFLIIQNFQNKLELFKKFQLQEAFMNFYLKIILI</sequence>
<protein>
    <submittedName>
        <fullName evidence="1">Uncharacterized protein</fullName>
    </submittedName>
</protein>
<name>W7WYJ8_TETTS</name>